<keyword evidence="2" id="KW-1185">Reference proteome</keyword>
<name>A0ACC2PNM3_9HYME</name>
<gene>
    <name evidence="1" type="ORF">QAD02_020851</name>
</gene>
<comment type="caution">
    <text evidence="1">The sequence shown here is derived from an EMBL/GenBank/DDBJ whole genome shotgun (WGS) entry which is preliminary data.</text>
</comment>
<organism evidence="1 2">
    <name type="scientific">Eretmocerus hayati</name>
    <dbReference type="NCBI Taxonomy" id="131215"/>
    <lineage>
        <taxon>Eukaryota</taxon>
        <taxon>Metazoa</taxon>
        <taxon>Ecdysozoa</taxon>
        <taxon>Arthropoda</taxon>
        <taxon>Hexapoda</taxon>
        <taxon>Insecta</taxon>
        <taxon>Pterygota</taxon>
        <taxon>Neoptera</taxon>
        <taxon>Endopterygota</taxon>
        <taxon>Hymenoptera</taxon>
        <taxon>Apocrita</taxon>
        <taxon>Proctotrupomorpha</taxon>
        <taxon>Chalcidoidea</taxon>
        <taxon>Aphelinidae</taxon>
        <taxon>Aphelininae</taxon>
        <taxon>Eretmocerus</taxon>
    </lineage>
</organism>
<protein>
    <submittedName>
        <fullName evidence="1">Uncharacterized protein</fullName>
    </submittedName>
</protein>
<dbReference type="EMBL" id="CM056741">
    <property type="protein sequence ID" value="KAJ8685058.1"/>
    <property type="molecule type" value="Genomic_DNA"/>
</dbReference>
<evidence type="ECO:0000313" key="1">
    <source>
        <dbReference type="EMBL" id="KAJ8685058.1"/>
    </source>
</evidence>
<accession>A0ACC2PNM3</accession>
<dbReference type="Proteomes" id="UP001239111">
    <property type="component" value="Chromosome 1"/>
</dbReference>
<reference evidence="1" key="1">
    <citation type="submission" date="2023-04" db="EMBL/GenBank/DDBJ databases">
        <title>A chromosome-level genome assembly of the parasitoid wasp Eretmocerus hayati.</title>
        <authorList>
            <person name="Zhong Y."/>
            <person name="Liu S."/>
            <person name="Liu Y."/>
        </authorList>
    </citation>
    <scope>NUCLEOTIDE SEQUENCE</scope>
    <source>
        <strain evidence="1">ZJU_SS_LIU_2023</strain>
    </source>
</reference>
<sequence length="135" mass="14690">MTSSPESVAEFEMDQGSLNAELQRGFDVTLYTEFTRKAISDFHLSQKCGGQTVMLNVVNDVITITSPDGFVYEIENPPPVDSDSENEDLLELEVRDEVEFGDIETGAGGEPEISPVVENLGAGVDTEESRASRSL</sequence>
<evidence type="ECO:0000313" key="2">
    <source>
        <dbReference type="Proteomes" id="UP001239111"/>
    </source>
</evidence>
<proteinExistence type="predicted"/>